<reference evidence="1 3" key="4">
    <citation type="journal article" date="1998" name="J. Gen. Virol.">
        <title>Distinct gene arrangement in the Buzura suppressaria single-nucleocapsid nucleopolyhedrovirus genome.</title>
        <authorList>
            <person name="Hu Z.H."/>
            <person name="Arif B.M."/>
            <person name="Jin F."/>
            <person name="Martens J.W."/>
            <person name="Chen X.W."/>
            <person name="Sun J.S."/>
            <person name="Zuidema D."/>
            <person name="Goldbach R.W."/>
            <person name="Vlak J.M."/>
        </authorList>
    </citation>
    <scope>NUCLEOTIDE SEQUENCE [LARGE SCALE GENOMIC DNA]</scope>
    <source>
        <strain evidence="1">Hubei</strain>
    </source>
</reference>
<dbReference type="OrthoDB" id="12745at10239"/>
<reference evidence="1 3" key="6">
    <citation type="journal article" date="2014" name="PLoS ONE">
        <title>Genome Sequence and Analysis of Buzura suppressaria Nucleopolyhedrovirus: A Group II Alphabaculovirus.</title>
        <authorList>
            <person name="Zhu Z."/>
            <person name="Yin F."/>
            <person name="Liu X."/>
            <person name="Hou D."/>
            <person name="Wang J."/>
            <person name="Zhang L."/>
            <person name="Arif B."/>
            <person name="Wang H."/>
            <person name="Deng F."/>
            <person name="Hu Z."/>
        </authorList>
    </citation>
    <scope>NUCLEOTIDE SEQUENCE [LARGE SCALE GENOMIC DNA]</scope>
    <source>
        <strain evidence="1">Hubei</strain>
    </source>
</reference>
<dbReference type="Proteomes" id="UP000214366">
    <property type="component" value="Segment"/>
</dbReference>
<reference evidence="1 3" key="5">
    <citation type="journal article" date="1998" name="Virus Res.">
        <title>Genetic organization of the HindIII-I region of the single-nucleocapsid nucleopolyhedrovirus of Buzura suppressaria.</title>
        <authorList>
            <person name="Hu Z.H."/>
            <person name="Arif B.M."/>
            <person name="Sun J.S."/>
            <person name="Chen X.W."/>
            <person name="Zuidema D."/>
            <person name="Goldbach R.W."/>
            <person name="Vlak J.M."/>
        </authorList>
    </citation>
    <scope>NUCLEOTIDE SEQUENCE [LARGE SCALE GENOMIC DNA]</scope>
    <source>
        <strain evidence="1">Hubei</strain>
    </source>
</reference>
<proteinExistence type="predicted"/>
<reference evidence="1 3" key="2">
    <citation type="journal article" date="1997" name="Virus Res.">
        <title>Characterization of the ecdysteroid UDP-glucosyltransferase gene of a single nucleocapsid nucleopolyhedrovirus of Buzura suppressaria.</title>
        <authorList>
            <person name="Hu Z.H."/>
            <person name="Broer R."/>
            <person name="Westerlaken J."/>
            <person name="Martens J.W."/>
            <person name="Jin F."/>
            <person name="Jehle J.A."/>
            <person name="Wang L.M."/>
            <person name="Vlak J.M."/>
        </authorList>
    </citation>
    <scope>NUCLEOTIDE SEQUENCE [LARGE SCALE GENOMIC DNA]</scope>
    <source>
        <strain evidence="1">Hubei</strain>
    </source>
</reference>
<name>W5VSD3_NPVBS</name>
<sequence>MNVELRKKLDNYRIEYEAKQEKFFSCGGIKSAKYFNCANELYAMSAHLFGMEEQLYYLDKLVNEKDRIDFVNNLGELQLSNDTVEKLYKQGDYRCFVDHFKIDTLNNSMMMSIIVKNAKQFTKVLAQFINKRNAYRKRPKCMLLDEVFYLKTILIKHYCIMEKIANYK</sequence>
<organismHost>
    <name type="scientific">Lepidoptera</name>
    <name type="common">moths &amp; butterflies</name>
    <dbReference type="NCBI Taxonomy" id="7088"/>
</organismHost>
<dbReference type="InterPro" id="IPR009672">
    <property type="entry name" value="Pkip-1"/>
</dbReference>
<evidence type="ECO:0000313" key="2">
    <source>
        <dbReference type="EMBL" id="AKN91076.1"/>
    </source>
</evidence>
<accession>W5VSD3</accession>
<keyword evidence="3" id="KW-1185">Reference proteome</keyword>
<reference evidence="1 3" key="3">
    <citation type="journal article" date="1998" name="J. Gen. Virol.">
        <title>The single-nucleocapsid nucleopolyhedrovirus of Buzura suppressaria encodes a P10 protein.</title>
        <authorList>
            <person name="van Oers M.M."/>
            <person name="Hu Z."/>
            <person name="Arif B.M."/>
            <person name="van Strien E.A."/>
            <person name="van Lent J.W."/>
            <person name="Vlak J.M."/>
        </authorList>
    </citation>
    <scope>NUCLEOTIDE SEQUENCE [LARGE SCALE GENOMIC DNA]</scope>
    <source>
        <strain evidence="1">Hubei</strain>
    </source>
</reference>
<dbReference type="Pfam" id="PF06878">
    <property type="entry name" value="Pkip-1"/>
    <property type="match status" value="1"/>
</dbReference>
<reference evidence="1 3" key="1">
    <citation type="journal article" date="1993" name="J. Gen. Virol.">
        <title>Nucleotide sequence of the Buzura suppressaria single nucleocapsid nuclear polyhedrosis virus polyhedrin gene.</title>
        <authorList>
            <person name="Hu Z.H."/>
            <person name="Liu M.F."/>
            <person name="Jin F."/>
            <person name="Wang Z.X."/>
            <person name="Liu X.Y."/>
            <person name="Li M.J."/>
            <person name="Liang B.F."/>
            <person name="Xie T.E."/>
        </authorList>
    </citation>
    <scope>NUCLEOTIDE SEQUENCE [LARGE SCALE GENOMIC DNA]</scope>
    <source>
        <strain evidence="1">Hubei</strain>
    </source>
</reference>
<reference evidence="2" key="7">
    <citation type="submission" date="2014-10" db="EMBL/GenBank/DDBJ databases">
        <authorList>
            <person name="Seo M.-J."/>
            <person name="Seok Y.J."/>
            <person name="Cha I.-T."/>
        </authorList>
    </citation>
    <scope>NUCLEOTIDE SEQUENCE</scope>
    <source>
        <strain evidence="2">Guangxi</strain>
    </source>
</reference>
<dbReference type="EMBL" id="KF611977">
    <property type="protein sequence ID" value="AHH82692.1"/>
    <property type="molecule type" value="Genomic_DNA"/>
</dbReference>
<dbReference type="RefSeq" id="YP_009001880.1">
    <property type="nucleotide sequence ID" value="NC_023442.1"/>
</dbReference>
<dbReference type="EMBL" id="KM986882">
    <property type="protein sequence ID" value="AKN91076.1"/>
    <property type="molecule type" value="Genomic_DNA"/>
</dbReference>
<dbReference type="KEGG" id="vg:18267023"/>
<protein>
    <submittedName>
        <fullName evidence="1 2">PKIP</fullName>
    </submittedName>
</protein>
<organism evidence="1 3">
    <name type="scientific">Buzura suppressaria nuclear polyhedrosis virus</name>
    <name type="common">BsNPV</name>
    <dbReference type="NCBI Taxonomy" id="74320"/>
    <lineage>
        <taxon>Viruses</taxon>
        <taxon>Viruses incertae sedis</taxon>
        <taxon>Naldaviricetes</taxon>
        <taxon>Lefavirales</taxon>
        <taxon>Baculoviridae</taxon>
        <taxon>Alphabaculovirus</taxon>
        <taxon>Alphabaculovirus busuppressariae</taxon>
    </lineage>
</organism>
<evidence type="ECO:0000313" key="1">
    <source>
        <dbReference type="EMBL" id="AHH82692.1"/>
    </source>
</evidence>
<evidence type="ECO:0000313" key="3">
    <source>
        <dbReference type="Proteomes" id="UP000214366"/>
    </source>
</evidence>
<dbReference type="GeneID" id="18267023"/>